<gene>
    <name evidence="2" type="ORF">IAB37_06835</name>
</gene>
<feature type="region of interest" description="Disordered" evidence="1">
    <location>
        <begin position="33"/>
        <end position="86"/>
    </location>
</feature>
<dbReference type="EMBL" id="DVHA01000215">
    <property type="protein sequence ID" value="HIR61269.1"/>
    <property type="molecule type" value="Genomic_DNA"/>
</dbReference>
<evidence type="ECO:0000313" key="3">
    <source>
        <dbReference type="Proteomes" id="UP000824241"/>
    </source>
</evidence>
<dbReference type="AlphaFoldDB" id="A0A9D1J5P6"/>
<name>A0A9D1J5P6_9FIRM</name>
<reference evidence="2" key="1">
    <citation type="submission" date="2020-10" db="EMBL/GenBank/DDBJ databases">
        <authorList>
            <person name="Gilroy R."/>
        </authorList>
    </citation>
    <scope>NUCLEOTIDE SEQUENCE</scope>
    <source>
        <strain evidence="2">CHK189-12415</strain>
    </source>
</reference>
<proteinExistence type="predicted"/>
<evidence type="ECO:0000313" key="2">
    <source>
        <dbReference type="EMBL" id="HIR61269.1"/>
    </source>
</evidence>
<feature type="compositionally biased region" description="Low complexity" evidence="1">
    <location>
        <begin position="40"/>
        <end position="54"/>
    </location>
</feature>
<evidence type="ECO:0000256" key="1">
    <source>
        <dbReference type="SAM" id="MobiDB-lite"/>
    </source>
</evidence>
<protein>
    <submittedName>
        <fullName evidence="2">Uncharacterized protein</fullName>
    </submittedName>
</protein>
<reference evidence="2" key="2">
    <citation type="journal article" date="2021" name="PeerJ">
        <title>Extensive microbial diversity within the chicken gut microbiome revealed by metagenomics and culture.</title>
        <authorList>
            <person name="Gilroy R."/>
            <person name="Ravi A."/>
            <person name="Getino M."/>
            <person name="Pursley I."/>
            <person name="Horton D.L."/>
            <person name="Alikhan N.F."/>
            <person name="Baker D."/>
            <person name="Gharbi K."/>
            <person name="Hall N."/>
            <person name="Watson M."/>
            <person name="Adriaenssens E.M."/>
            <person name="Foster-Nyarko E."/>
            <person name="Jarju S."/>
            <person name="Secka A."/>
            <person name="Antonio M."/>
            <person name="Oren A."/>
            <person name="Chaudhuri R.R."/>
            <person name="La Ragione R."/>
            <person name="Hildebrand F."/>
            <person name="Pallen M.J."/>
        </authorList>
    </citation>
    <scope>NUCLEOTIDE SEQUENCE</scope>
    <source>
        <strain evidence="2">CHK189-12415</strain>
    </source>
</reference>
<organism evidence="2 3">
    <name type="scientific">Candidatus Faecivivens stercoravium</name>
    <dbReference type="NCBI Taxonomy" id="2840803"/>
    <lineage>
        <taxon>Bacteria</taxon>
        <taxon>Bacillati</taxon>
        <taxon>Bacillota</taxon>
        <taxon>Clostridia</taxon>
        <taxon>Eubacteriales</taxon>
        <taxon>Oscillospiraceae</taxon>
        <taxon>Oscillospiraceae incertae sedis</taxon>
        <taxon>Candidatus Faecivivens</taxon>
    </lineage>
</organism>
<dbReference type="Proteomes" id="UP000824241">
    <property type="component" value="Unassembled WGS sequence"/>
</dbReference>
<accession>A0A9D1J5P6</accession>
<sequence length="153" mass="16005">MAENGGFDLSAILQNEETVQQLRQMAGSMGLSDKLEEVLSQQQTSGAASSAPRQAPSPPPSPPETGGQGKNGEPPGQLPLSPQMIAAITKIAQAMNQEGPETRFLQSLGPLLKPERRPKVDEAVQILRMVQAFQSVEGAGGLGALLGGFTGHH</sequence>
<comment type="caution">
    <text evidence="2">The sequence shown here is derived from an EMBL/GenBank/DDBJ whole genome shotgun (WGS) entry which is preliminary data.</text>
</comment>